<keyword evidence="5" id="KW-1185">Reference proteome</keyword>
<dbReference type="FunFam" id="3.30.1230.20:FF:000001">
    <property type="entry name" value="40S ribosomal protein S21"/>
    <property type="match status" value="1"/>
</dbReference>
<dbReference type="Proteomes" id="UP001221413">
    <property type="component" value="Unassembled WGS sequence"/>
</dbReference>
<accession>A0AAD6NKP2</accession>
<comment type="similarity">
    <text evidence="1">Belongs to the eukaryotic ribosomal protein eS21 family.</text>
</comment>
<keyword evidence="3" id="KW-0687">Ribonucleoprotein</keyword>
<dbReference type="GO" id="GO:0042274">
    <property type="term" value="P:ribosomal small subunit biogenesis"/>
    <property type="evidence" value="ECO:0007669"/>
    <property type="project" value="UniProtKB-ARBA"/>
</dbReference>
<dbReference type="PANTHER" id="PTHR10442">
    <property type="entry name" value="40S RIBOSOMAL PROTEIN S21"/>
    <property type="match status" value="1"/>
</dbReference>
<dbReference type="GO" id="GO:0003735">
    <property type="term" value="F:structural constituent of ribosome"/>
    <property type="evidence" value="ECO:0007669"/>
    <property type="project" value="InterPro"/>
</dbReference>
<protein>
    <submittedName>
        <fullName evidence="4">40S ribosomal protein S21</fullName>
    </submittedName>
</protein>
<dbReference type="EMBL" id="JAQGDS010000003">
    <property type="protein sequence ID" value="KAJ6261757.1"/>
    <property type="molecule type" value="Genomic_DNA"/>
</dbReference>
<dbReference type="Gene3D" id="3.30.1230.20">
    <property type="match status" value="1"/>
</dbReference>
<dbReference type="GO" id="GO:1990904">
    <property type="term" value="C:ribonucleoprotein complex"/>
    <property type="evidence" value="ECO:0007669"/>
    <property type="project" value="UniProtKB-KW"/>
</dbReference>
<dbReference type="AlphaFoldDB" id="A0AAD6NKP2"/>
<proteinExistence type="inferred from homology"/>
<evidence type="ECO:0000256" key="3">
    <source>
        <dbReference type="ARBA" id="ARBA00023274"/>
    </source>
</evidence>
<name>A0AAD6NKP2_DREDA</name>
<evidence type="ECO:0000313" key="4">
    <source>
        <dbReference type="EMBL" id="KAJ6261757.1"/>
    </source>
</evidence>
<evidence type="ECO:0000256" key="1">
    <source>
        <dbReference type="ARBA" id="ARBA00010228"/>
    </source>
</evidence>
<comment type="caution">
    <text evidence="4">The sequence shown here is derived from an EMBL/GenBank/DDBJ whole genome shotgun (WGS) entry which is preliminary data.</text>
</comment>
<reference evidence="4" key="1">
    <citation type="submission" date="2023-01" db="EMBL/GenBank/DDBJ databases">
        <title>The chitinases involved in constricting ring structure development in the nematode-trapping fungus Drechslerella dactyloides.</title>
        <authorList>
            <person name="Wang R."/>
            <person name="Zhang L."/>
            <person name="Tang P."/>
            <person name="Li S."/>
            <person name="Liang L."/>
        </authorList>
    </citation>
    <scope>NUCLEOTIDE SEQUENCE</scope>
    <source>
        <strain evidence="4">YMF1.00031</strain>
    </source>
</reference>
<evidence type="ECO:0000256" key="2">
    <source>
        <dbReference type="ARBA" id="ARBA00022980"/>
    </source>
</evidence>
<dbReference type="InterPro" id="IPR001931">
    <property type="entry name" value="Ribosomal_eS21"/>
</dbReference>
<dbReference type="GO" id="GO:0006412">
    <property type="term" value="P:translation"/>
    <property type="evidence" value="ECO:0007669"/>
    <property type="project" value="InterPro"/>
</dbReference>
<dbReference type="InterPro" id="IPR036047">
    <property type="entry name" value="F-box-like_dom_sf"/>
</dbReference>
<dbReference type="SUPFAM" id="SSF81383">
    <property type="entry name" value="F-box domain"/>
    <property type="match status" value="1"/>
</dbReference>
<gene>
    <name evidence="4" type="ORF">Dda_2556</name>
</gene>
<keyword evidence="2 4" id="KW-0689">Ribosomal protein</keyword>
<dbReference type="GO" id="GO:0022626">
    <property type="term" value="C:cytosolic ribosome"/>
    <property type="evidence" value="ECO:0007669"/>
    <property type="project" value="UniProtKB-ARBA"/>
</dbReference>
<sequence>MPLEVLLEIACYLPDAQTAIKLSCTSRKLHSDLAGSQYFWYRFGNRKLKKFQKFKKTYDYHKYILDAMQGKHKKTCQLCFKPRTGTELKELSKTYCKDCLDENIVLARVVDEIPLLDTSKLQSFTARFNTAPHQIVKGRYTRLQAACYWLPSVRKETEAAYGLSWEKVAATHLKNIRPLASAREIRDYRAKVAQKLVEAVMEKYEQLYETKLRRFVTAERIPLLPRNYTRQLSPQDPKHHHHLHTAVYTAPTTATMENDKGELVDLYVPRKCAATNRIIKAKDHASVQISIAKVDENGRYIPGEHITYPLCGFVRSRGESDDSLNRLAQRDGLLKSVWTATRQR</sequence>
<dbReference type="InterPro" id="IPR038579">
    <property type="entry name" value="Ribosomal_eS21_sf"/>
</dbReference>
<dbReference type="Pfam" id="PF01249">
    <property type="entry name" value="Ribosomal_S21e"/>
    <property type="match status" value="1"/>
</dbReference>
<organism evidence="4 5">
    <name type="scientific">Drechslerella dactyloides</name>
    <name type="common">Nematode-trapping fungus</name>
    <name type="synonym">Arthrobotrys dactyloides</name>
    <dbReference type="NCBI Taxonomy" id="74499"/>
    <lineage>
        <taxon>Eukaryota</taxon>
        <taxon>Fungi</taxon>
        <taxon>Dikarya</taxon>
        <taxon>Ascomycota</taxon>
        <taxon>Pezizomycotina</taxon>
        <taxon>Orbiliomycetes</taxon>
        <taxon>Orbiliales</taxon>
        <taxon>Orbiliaceae</taxon>
        <taxon>Drechslerella</taxon>
    </lineage>
</organism>
<evidence type="ECO:0000313" key="5">
    <source>
        <dbReference type="Proteomes" id="UP001221413"/>
    </source>
</evidence>